<protein>
    <submittedName>
        <fullName evidence="1">Tetratricopeptide repeat protein</fullName>
    </submittedName>
</protein>
<dbReference type="AlphaFoldDB" id="A0A4Z1SL75"/>
<keyword evidence="2" id="KW-1185">Reference proteome</keyword>
<dbReference type="OrthoDB" id="1872379at2759"/>
<evidence type="ECO:0000313" key="1">
    <source>
        <dbReference type="EMBL" id="TNJ26382.1"/>
    </source>
</evidence>
<organism evidence="1 2">
    <name type="scientific">Giardia muris</name>
    <dbReference type="NCBI Taxonomy" id="5742"/>
    <lineage>
        <taxon>Eukaryota</taxon>
        <taxon>Metamonada</taxon>
        <taxon>Diplomonadida</taxon>
        <taxon>Hexamitidae</taxon>
        <taxon>Giardiinae</taxon>
        <taxon>Giardia</taxon>
    </lineage>
</organism>
<dbReference type="PANTHER" id="PTHR46014">
    <property type="entry name" value="TETRATRICOPEPTIDE REPEAT PROTEIN 1"/>
    <property type="match status" value="1"/>
</dbReference>
<proteinExistence type="predicted"/>
<dbReference type="Gene3D" id="1.25.40.10">
    <property type="entry name" value="Tetratricopeptide repeat domain"/>
    <property type="match status" value="1"/>
</dbReference>
<evidence type="ECO:0000313" key="2">
    <source>
        <dbReference type="Proteomes" id="UP000315496"/>
    </source>
</evidence>
<sequence length="187" mass="20665">MKHPGPLLLDETEIFLDTSQDTPESETHKSAADLLLREGRYAEALNEYQVALTHLGPQSPTKANVLSNMAAALLRLGRDLEAEQAARDALDINSRHRNARLRLARSLMRQEEYLTAAGEWAIISQLGPLTDAEAKEKDECEQRGTKAGLEKLKGWGNQILGKFGLSLDNFRVQKNPDGSMNISVATE</sequence>
<reference evidence="1 2" key="1">
    <citation type="submission" date="2019-05" db="EMBL/GenBank/DDBJ databases">
        <title>The compact genome of Giardia muris reveals important steps in the evolution of intestinal protozoan parasites.</title>
        <authorList>
            <person name="Xu F."/>
            <person name="Jimenez-Gonzalez A."/>
            <person name="Einarsson E."/>
            <person name="Astvaldsson A."/>
            <person name="Peirasmaki D."/>
            <person name="Eckmann L."/>
            <person name="Andersson J.O."/>
            <person name="Svard S.G."/>
            <person name="Jerlstrom-Hultqvist J."/>
        </authorList>
    </citation>
    <scope>NUCLEOTIDE SEQUENCE [LARGE SCALE GENOMIC DNA]</scope>
    <source>
        <strain evidence="1 2">Roberts-Thomson</strain>
    </source>
</reference>
<dbReference type="Pfam" id="PF13424">
    <property type="entry name" value="TPR_12"/>
    <property type="match status" value="1"/>
</dbReference>
<comment type="caution">
    <text evidence="1">The sequence shown here is derived from an EMBL/GenBank/DDBJ whole genome shotgun (WGS) entry which is preliminary data.</text>
</comment>
<dbReference type="EMBL" id="VDLU01000005">
    <property type="protein sequence ID" value="TNJ26382.1"/>
    <property type="molecule type" value="Genomic_DNA"/>
</dbReference>
<name>A0A4Z1SL75_GIAMU</name>
<dbReference type="InterPro" id="IPR011990">
    <property type="entry name" value="TPR-like_helical_dom_sf"/>
</dbReference>
<accession>A0A4Z1SL75</accession>
<dbReference type="InterPro" id="IPR052769">
    <property type="entry name" value="TPR_domain_protein"/>
</dbReference>
<gene>
    <name evidence="1" type="ORF">GMRT_13414</name>
</gene>
<dbReference type="SUPFAM" id="SSF48452">
    <property type="entry name" value="TPR-like"/>
    <property type="match status" value="1"/>
</dbReference>
<dbReference type="PANTHER" id="PTHR46014:SF1">
    <property type="entry name" value="TETRATRICOPEPTIDE REPEAT PROTEIN 1"/>
    <property type="match status" value="1"/>
</dbReference>
<dbReference type="VEuPathDB" id="GiardiaDB:GMRT_13414"/>
<dbReference type="Proteomes" id="UP000315496">
    <property type="component" value="Chromosome 5"/>
</dbReference>